<evidence type="ECO:0000313" key="2">
    <source>
        <dbReference type="EMBL" id="OPJ77032.1"/>
    </source>
</evidence>
<dbReference type="Proteomes" id="UP000190648">
    <property type="component" value="Unassembled WGS sequence"/>
</dbReference>
<proteinExistence type="predicted"/>
<feature type="region of interest" description="Disordered" evidence="1">
    <location>
        <begin position="52"/>
        <end position="71"/>
    </location>
</feature>
<comment type="caution">
    <text evidence="2">The sequence shown here is derived from an EMBL/GenBank/DDBJ whole genome shotgun (WGS) entry which is preliminary data.</text>
</comment>
<reference evidence="2 3" key="1">
    <citation type="submission" date="2016-02" db="EMBL/GenBank/DDBJ databases">
        <title>Band-tailed pigeon sequencing and assembly.</title>
        <authorList>
            <person name="Soares A.E."/>
            <person name="Novak B.J."/>
            <person name="Rice E.S."/>
            <person name="O'Connell B."/>
            <person name="Chang D."/>
            <person name="Weber S."/>
            <person name="Shapiro B."/>
        </authorList>
    </citation>
    <scope>NUCLEOTIDE SEQUENCE [LARGE SCALE GENOMIC DNA]</scope>
    <source>
        <strain evidence="2">BTP2013</strain>
        <tissue evidence="2">Blood</tissue>
    </source>
</reference>
<gene>
    <name evidence="2" type="ORF">AV530_007454</name>
</gene>
<accession>A0A1V4JXT5</accession>
<organism evidence="2 3">
    <name type="scientific">Patagioenas fasciata monilis</name>
    <dbReference type="NCBI Taxonomy" id="372326"/>
    <lineage>
        <taxon>Eukaryota</taxon>
        <taxon>Metazoa</taxon>
        <taxon>Chordata</taxon>
        <taxon>Craniata</taxon>
        <taxon>Vertebrata</taxon>
        <taxon>Euteleostomi</taxon>
        <taxon>Archelosauria</taxon>
        <taxon>Archosauria</taxon>
        <taxon>Dinosauria</taxon>
        <taxon>Saurischia</taxon>
        <taxon>Theropoda</taxon>
        <taxon>Coelurosauria</taxon>
        <taxon>Aves</taxon>
        <taxon>Neognathae</taxon>
        <taxon>Neoaves</taxon>
        <taxon>Columbimorphae</taxon>
        <taxon>Columbiformes</taxon>
        <taxon>Columbidae</taxon>
        <taxon>Patagioenas</taxon>
    </lineage>
</organism>
<name>A0A1V4JXT5_PATFA</name>
<sequence>MGAATEPTTMTDMFLKATEGNGLETSYNMFLEVEKYECIEMETLWRNMEPRKSNLDPAFLPATGQGTLKSH</sequence>
<dbReference type="EMBL" id="LSYS01005497">
    <property type="protein sequence ID" value="OPJ77032.1"/>
    <property type="molecule type" value="Genomic_DNA"/>
</dbReference>
<dbReference type="AlphaFoldDB" id="A0A1V4JXT5"/>
<protein>
    <submittedName>
        <fullName evidence="2">Uncharacterized protein</fullName>
    </submittedName>
</protein>
<evidence type="ECO:0000313" key="3">
    <source>
        <dbReference type="Proteomes" id="UP000190648"/>
    </source>
</evidence>
<keyword evidence="3" id="KW-1185">Reference proteome</keyword>
<evidence type="ECO:0000256" key="1">
    <source>
        <dbReference type="SAM" id="MobiDB-lite"/>
    </source>
</evidence>